<evidence type="ECO:0000259" key="2">
    <source>
        <dbReference type="Pfam" id="PF01051"/>
    </source>
</evidence>
<dbReference type="SUPFAM" id="SSF46785">
    <property type="entry name" value="Winged helix' DNA-binding domain"/>
    <property type="match status" value="1"/>
</dbReference>
<dbReference type="AlphaFoldDB" id="A0A451GH37"/>
<dbReference type="Pfam" id="PF21205">
    <property type="entry name" value="Rep3_C"/>
    <property type="match status" value="1"/>
</dbReference>
<evidence type="ECO:0000313" key="3">
    <source>
        <dbReference type="EMBL" id="RWY37362.1"/>
    </source>
</evidence>
<name>A0A451GH37_9RHOB</name>
<dbReference type="Proteomes" id="UP000287168">
    <property type="component" value="Unassembled WGS sequence"/>
</dbReference>
<comment type="similarity">
    <text evidence="1">Belongs to the initiator RepB protein family.</text>
</comment>
<protein>
    <submittedName>
        <fullName evidence="3">RepB family plasmid replication initiator protein</fullName>
    </submittedName>
</protein>
<gene>
    <name evidence="3" type="ORF">EP867_17250</name>
</gene>
<accession>A0A451GH37</accession>
<dbReference type="InterPro" id="IPR036390">
    <property type="entry name" value="WH_DNA-bd_sf"/>
</dbReference>
<evidence type="ECO:0000313" key="4">
    <source>
        <dbReference type="Proteomes" id="UP000287168"/>
    </source>
</evidence>
<dbReference type="Pfam" id="PF01051">
    <property type="entry name" value="Rep3_N"/>
    <property type="match status" value="1"/>
</dbReference>
<comment type="caution">
    <text evidence="3">The sequence shown here is derived from an EMBL/GenBank/DDBJ whole genome shotgun (WGS) entry which is preliminary data.</text>
</comment>
<dbReference type="InterPro" id="IPR000525">
    <property type="entry name" value="Initiator_Rep_WH1"/>
</dbReference>
<sequence length="242" mass="27492">MLKASELIEIYGAEKLPLNARRIYNLLLHHAHGPDMAKPHHKFRVPLSELKYADEGKGRVRKHVLDLMSTFISFTHLDRNEDDLIPLLGYSTIGRDEESGYLTYEFDPRLVAILSDSQIFAKLQLDVIRAMSSKYALALYELIAKRARLSYVHSETFPLEQFRLLLGVPAGKLDTYSNLLKFAITPAVDEVNKLADFSVAFEPVKVGRKVEAITLAWSMKDIDGRRLAYSTLHEPDDEEMSA</sequence>
<reference evidence="3 4" key="1">
    <citation type="journal article" date="2015" name="Int. J. Syst. Evol. Microbiol.">
        <title>Gemmobacter intermedius sp. nov., isolated from a white stork (Ciconia ciconia).</title>
        <authorList>
            <person name="Kampfer P."/>
            <person name="Jerzak L."/>
            <person name="Wilharm G."/>
            <person name="Golke J."/>
            <person name="Busse H.J."/>
            <person name="Glaeser S.P."/>
        </authorList>
    </citation>
    <scope>NUCLEOTIDE SEQUENCE [LARGE SCALE GENOMIC DNA]</scope>
    <source>
        <strain evidence="3 4">119/4</strain>
    </source>
</reference>
<dbReference type="OrthoDB" id="581589at2"/>
<dbReference type="GO" id="GO:0006270">
    <property type="term" value="P:DNA replication initiation"/>
    <property type="evidence" value="ECO:0007669"/>
    <property type="project" value="InterPro"/>
</dbReference>
<dbReference type="EMBL" id="SBLC01000048">
    <property type="protein sequence ID" value="RWY37362.1"/>
    <property type="molecule type" value="Genomic_DNA"/>
</dbReference>
<dbReference type="GO" id="GO:0003887">
    <property type="term" value="F:DNA-directed DNA polymerase activity"/>
    <property type="evidence" value="ECO:0007669"/>
    <property type="project" value="InterPro"/>
</dbReference>
<dbReference type="Gene3D" id="1.10.10.10">
    <property type="entry name" value="Winged helix-like DNA-binding domain superfamily/Winged helix DNA-binding domain"/>
    <property type="match status" value="1"/>
</dbReference>
<evidence type="ECO:0000256" key="1">
    <source>
        <dbReference type="ARBA" id="ARBA00038283"/>
    </source>
</evidence>
<dbReference type="RefSeq" id="WP_128490707.1">
    <property type="nucleotide sequence ID" value="NZ_SBLC01000048.1"/>
</dbReference>
<dbReference type="InterPro" id="IPR036388">
    <property type="entry name" value="WH-like_DNA-bd_sf"/>
</dbReference>
<feature type="domain" description="Initiator Rep protein WH1" evidence="2">
    <location>
        <begin position="3"/>
        <end position="143"/>
    </location>
</feature>
<organism evidence="3 4">
    <name type="scientific">Falsigemmobacter intermedius</name>
    <dbReference type="NCBI Taxonomy" id="1553448"/>
    <lineage>
        <taxon>Bacteria</taxon>
        <taxon>Pseudomonadati</taxon>
        <taxon>Pseudomonadota</taxon>
        <taxon>Alphaproteobacteria</taxon>
        <taxon>Rhodobacterales</taxon>
        <taxon>Paracoccaceae</taxon>
        <taxon>Falsigemmobacter</taxon>
    </lineage>
</organism>
<proteinExistence type="inferred from homology"/>
<keyword evidence="4" id="KW-1185">Reference proteome</keyword>